<dbReference type="Gene3D" id="3.40.225.10">
    <property type="entry name" value="Class II aldolase/adducin N-terminal domain"/>
    <property type="match status" value="1"/>
</dbReference>
<reference evidence="4 5" key="1">
    <citation type="submission" date="2018-11" db="EMBL/GenBank/DDBJ databases">
        <title>Sequencing the genomes of 1000 actinobacteria strains.</title>
        <authorList>
            <person name="Klenk H.-P."/>
        </authorList>
    </citation>
    <scope>NUCLEOTIDE SEQUENCE [LARGE SCALE GENOMIC DNA]</scope>
    <source>
        <strain evidence="4 5">DSM 9580</strain>
    </source>
</reference>
<sequence length="256" mass="27190">MSALEASLLRLAHAVGEPQRELTILAEGNVSARLDDERMLVKATGSSLAASGPDDLVECRFEPILELLDDPTAFEGGAGDARVAQALMDARVDPAAKRPSVEALLHAVVLTSGAEAACHTHPVAANALLCSDRAELLVAGALFPDQVVVLGTRSLLVPYVDPGLGLGRLMRHELRGFADRHGALPKVAWLQNHGIFAIGASPAECLRITEMADKFARILLGALAAGEPRFLSDDVLDRIDGRDDEHVRRAILDAAH</sequence>
<comment type="caution">
    <text evidence="4">The sequence shown here is derived from an EMBL/GenBank/DDBJ whole genome shotgun (WGS) entry which is preliminary data.</text>
</comment>
<gene>
    <name evidence="4" type="ORF">EDD26_1088</name>
</gene>
<dbReference type="GO" id="GO:0046872">
    <property type="term" value="F:metal ion binding"/>
    <property type="evidence" value="ECO:0007669"/>
    <property type="project" value="UniProtKB-KW"/>
</dbReference>
<keyword evidence="5" id="KW-1185">Reference proteome</keyword>
<organism evidence="4 5">
    <name type="scientific">Agrococcus jenensis</name>
    <dbReference type="NCBI Taxonomy" id="46353"/>
    <lineage>
        <taxon>Bacteria</taxon>
        <taxon>Bacillati</taxon>
        <taxon>Actinomycetota</taxon>
        <taxon>Actinomycetes</taxon>
        <taxon>Micrococcales</taxon>
        <taxon>Microbacteriaceae</taxon>
        <taxon>Agrococcus</taxon>
    </lineage>
</organism>
<dbReference type="PANTHER" id="PTHR22789">
    <property type="entry name" value="FUCULOSE PHOSPHATE ALDOLASE"/>
    <property type="match status" value="1"/>
</dbReference>
<dbReference type="Pfam" id="PF00596">
    <property type="entry name" value="Aldolase_II"/>
    <property type="match status" value="1"/>
</dbReference>
<dbReference type="SMART" id="SM01007">
    <property type="entry name" value="Aldolase_II"/>
    <property type="match status" value="1"/>
</dbReference>
<dbReference type="AlphaFoldDB" id="A0A3N2ARP4"/>
<dbReference type="GO" id="GO:0019323">
    <property type="term" value="P:pentose catabolic process"/>
    <property type="evidence" value="ECO:0007669"/>
    <property type="project" value="TreeGrafter"/>
</dbReference>
<evidence type="ECO:0000313" key="5">
    <source>
        <dbReference type="Proteomes" id="UP000275456"/>
    </source>
</evidence>
<dbReference type="InterPro" id="IPR036409">
    <property type="entry name" value="Aldolase_II/adducin_N_sf"/>
</dbReference>
<dbReference type="GO" id="GO:0016832">
    <property type="term" value="F:aldehyde-lyase activity"/>
    <property type="evidence" value="ECO:0007669"/>
    <property type="project" value="TreeGrafter"/>
</dbReference>
<feature type="domain" description="Class II aldolase/adducin N-terminal" evidence="3">
    <location>
        <begin position="6"/>
        <end position="220"/>
    </location>
</feature>
<dbReference type="EMBL" id="RKHJ01000001">
    <property type="protein sequence ID" value="ROR65719.1"/>
    <property type="molecule type" value="Genomic_DNA"/>
</dbReference>
<protein>
    <submittedName>
        <fullName evidence="4">Class II aldolase/adducin N-terminal domain-containing protein</fullName>
    </submittedName>
</protein>
<keyword evidence="1" id="KW-0479">Metal-binding</keyword>
<proteinExistence type="predicted"/>
<dbReference type="InterPro" id="IPR050197">
    <property type="entry name" value="Aldolase_class_II_sugar_metab"/>
</dbReference>
<keyword evidence="2" id="KW-0456">Lyase</keyword>
<accession>A0A3N2ARP4</accession>
<dbReference type="SUPFAM" id="SSF53639">
    <property type="entry name" value="AraD/HMP-PK domain-like"/>
    <property type="match status" value="1"/>
</dbReference>
<dbReference type="GO" id="GO:0005829">
    <property type="term" value="C:cytosol"/>
    <property type="evidence" value="ECO:0007669"/>
    <property type="project" value="TreeGrafter"/>
</dbReference>
<evidence type="ECO:0000313" key="4">
    <source>
        <dbReference type="EMBL" id="ROR65719.1"/>
    </source>
</evidence>
<evidence type="ECO:0000256" key="1">
    <source>
        <dbReference type="ARBA" id="ARBA00022723"/>
    </source>
</evidence>
<dbReference type="OrthoDB" id="9774430at2"/>
<evidence type="ECO:0000256" key="2">
    <source>
        <dbReference type="ARBA" id="ARBA00023239"/>
    </source>
</evidence>
<name>A0A3N2ARP4_9MICO</name>
<evidence type="ECO:0000259" key="3">
    <source>
        <dbReference type="SMART" id="SM01007"/>
    </source>
</evidence>
<dbReference type="Proteomes" id="UP000275456">
    <property type="component" value="Unassembled WGS sequence"/>
</dbReference>
<dbReference type="RefSeq" id="WP_123696777.1">
    <property type="nucleotide sequence ID" value="NZ_RKHJ01000001.1"/>
</dbReference>
<dbReference type="PANTHER" id="PTHR22789:SF0">
    <property type="entry name" value="3-OXO-TETRONATE 4-PHOSPHATE DECARBOXYLASE-RELATED"/>
    <property type="match status" value="1"/>
</dbReference>
<dbReference type="InterPro" id="IPR001303">
    <property type="entry name" value="Aldolase_II/adducin_N"/>
</dbReference>